<dbReference type="SUPFAM" id="SSF58104">
    <property type="entry name" value="Methyl-accepting chemotaxis protein (MCP) signaling domain"/>
    <property type="match status" value="1"/>
</dbReference>
<dbReference type="EMBL" id="BAAADO010000006">
    <property type="protein sequence ID" value="GAA0498915.1"/>
    <property type="molecule type" value="Genomic_DNA"/>
</dbReference>
<dbReference type="SMART" id="SM00283">
    <property type="entry name" value="MA"/>
    <property type="match status" value="1"/>
</dbReference>
<comment type="caution">
    <text evidence="5">The sequence shown here is derived from an EMBL/GenBank/DDBJ whole genome shotgun (WGS) entry which is preliminary data.</text>
</comment>
<dbReference type="InterPro" id="IPR004089">
    <property type="entry name" value="MCPsignal_dom"/>
</dbReference>
<name>A0ABN1BJI5_9BACI</name>
<dbReference type="Gene3D" id="1.10.287.950">
    <property type="entry name" value="Methyl-accepting chemotaxis protein"/>
    <property type="match status" value="1"/>
</dbReference>
<keyword evidence="3" id="KW-0812">Transmembrane</keyword>
<accession>A0ABN1BJI5</accession>
<dbReference type="Pfam" id="PF00015">
    <property type="entry name" value="MCPsignal"/>
    <property type="match status" value="1"/>
</dbReference>
<keyword evidence="3" id="KW-0472">Membrane</keyword>
<proteinExistence type="predicted"/>
<feature type="domain" description="Methyl-accepting transducer" evidence="4">
    <location>
        <begin position="124"/>
        <end position="360"/>
    </location>
</feature>
<evidence type="ECO:0000313" key="5">
    <source>
        <dbReference type="EMBL" id="GAA0498915.1"/>
    </source>
</evidence>
<reference evidence="5 6" key="1">
    <citation type="journal article" date="2019" name="Int. J. Syst. Evol. Microbiol.">
        <title>The Global Catalogue of Microorganisms (GCM) 10K type strain sequencing project: providing services to taxonomists for standard genome sequencing and annotation.</title>
        <authorList>
            <consortium name="The Broad Institute Genomics Platform"/>
            <consortium name="The Broad Institute Genome Sequencing Center for Infectious Disease"/>
            <person name="Wu L."/>
            <person name="Ma J."/>
        </authorList>
    </citation>
    <scope>NUCLEOTIDE SEQUENCE [LARGE SCALE GENOMIC DNA]</scope>
    <source>
        <strain evidence="5 6">JCM 12389</strain>
    </source>
</reference>
<evidence type="ECO:0000313" key="6">
    <source>
        <dbReference type="Proteomes" id="UP001500880"/>
    </source>
</evidence>
<feature type="transmembrane region" description="Helical" evidence="3">
    <location>
        <begin position="33"/>
        <end position="54"/>
    </location>
</feature>
<keyword evidence="3" id="KW-1133">Transmembrane helix</keyword>
<evidence type="ECO:0000256" key="2">
    <source>
        <dbReference type="PROSITE-ProRule" id="PRU00284"/>
    </source>
</evidence>
<dbReference type="Proteomes" id="UP001500880">
    <property type="component" value="Unassembled WGS sequence"/>
</dbReference>
<organism evidence="5 6">
    <name type="scientific">Salinibacillus aidingensis</name>
    <dbReference type="NCBI Taxonomy" id="237684"/>
    <lineage>
        <taxon>Bacteria</taxon>
        <taxon>Bacillati</taxon>
        <taxon>Bacillota</taxon>
        <taxon>Bacilli</taxon>
        <taxon>Bacillales</taxon>
        <taxon>Bacillaceae</taxon>
        <taxon>Salinibacillus</taxon>
    </lineage>
</organism>
<sequence length="407" mass="44883">MKSLRNQFLLITLCLTFLPTILLYSIGKQEISILILTLSIVLSLLIIAIAFVFLHKKVMQPLKNIHGFLSDDKQETDINLHRSLPKEWKDLYQAVQNPEVRPQMESAIAPDTLTELTSIQSELASTCENQTYQELSASAQDVLKGGNLQSENVDKSIHLMTDIVDRVSDISQTTQHVTDYANDALNTSQEGSSSISNVMNQMESIDARFQQLSDVIMRLDKHSGDIGDIINVITGISEQTNLLALNASIEAARAGENGKGFAVVAEEVRKLAEESATSAKKIEELIQAIQTESKNSVKFMKEGKTQVTAGLDLVNQADHSFGKIENTINHLTTQIENVSSSLQELTASTDEVINITQLTKKFQESGNEKIESVVELVEADKQLYDKIEELHRQLGAITSRLGAGSSI</sequence>
<dbReference type="RefSeq" id="WP_343842244.1">
    <property type="nucleotide sequence ID" value="NZ_BAAADO010000006.1"/>
</dbReference>
<keyword evidence="6" id="KW-1185">Reference proteome</keyword>
<keyword evidence="1 2" id="KW-0807">Transducer</keyword>
<evidence type="ECO:0000256" key="1">
    <source>
        <dbReference type="ARBA" id="ARBA00023224"/>
    </source>
</evidence>
<evidence type="ECO:0000256" key="3">
    <source>
        <dbReference type="SAM" id="Phobius"/>
    </source>
</evidence>
<evidence type="ECO:0000259" key="4">
    <source>
        <dbReference type="PROSITE" id="PS50111"/>
    </source>
</evidence>
<protein>
    <recommendedName>
        <fullName evidence="4">Methyl-accepting transducer domain-containing protein</fullName>
    </recommendedName>
</protein>
<dbReference type="PANTHER" id="PTHR32089:SF112">
    <property type="entry name" value="LYSOZYME-LIKE PROTEIN-RELATED"/>
    <property type="match status" value="1"/>
</dbReference>
<dbReference type="PROSITE" id="PS50111">
    <property type="entry name" value="CHEMOTAXIS_TRANSDUC_2"/>
    <property type="match status" value="1"/>
</dbReference>
<dbReference type="CDD" id="cd11386">
    <property type="entry name" value="MCP_signal"/>
    <property type="match status" value="1"/>
</dbReference>
<gene>
    <name evidence="5" type="ORF">GCM10008986_27540</name>
</gene>
<dbReference type="PANTHER" id="PTHR32089">
    <property type="entry name" value="METHYL-ACCEPTING CHEMOTAXIS PROTEIN MCPB"/>
    <property type="match status" value="1"/>
</dbReference>